<sequence length="224" mass="23381">MIEQGEGWAVRVVSDSTASCNDSTIRRRVRMGTALSQQRTTRAFVEVTRGRAVYVRADASGIEIERRPAASGVRSVDTFVSTGSRGQQRQRNTTRPAAGAVHYGSAPRHGNAGTQVSRAAGPSHGRKRATSGLSAVVATFVITAGVVAGLDAIANLRMAQTDSVPTSTDSVQVRRGESLGDVAARVAPEAPVAQVVDRIVELNAMSGAEVRPGQILISPVSHGG</sequence>
<evidence type="ECO:0000313" key="3">
    <source>
        <dbReference type="EMBL" id="NKT81330.1"/>
    </source>
</evidence>
<organism evidence="3 5">
    <name type="scientific">Rhodococcus hoagii</name>
    <name type="common">Corynebacterium equii</name>
    <dbReference type="NCBI Taxonomy" id="43767"/>
    <lineage>
        <taxon>Bacteria</taxon>
        <taxon>Bacillati</taxon>
        <taxon>Actinomycetota</taxon>
        <taxon>Actinomycetes</taxon>
        <taxon>Mycobacteriales</taxon>
        <taxon>Nocardiaceae</taxon>
        <taxon>Prescottella</taxon>
    </lineage>
</organism>
<reference evidence="2" key="1">
    <citation type="submission" date="2019-11" db="EMBL/GenBank/DDBJ databases">
        <title>Spread of Macrolides and rifampicin resistant Rhodococcus equi in clinical isolates in the USA.</title>
        <authorList>
            <person name="Alvarez-Narvaez S."/>
            <person name="Huber L."/>
            <person name="Cohen N.D."/>
            <person name="Slovis N."/>
            <person name="Greiter M."/>
            <person name="Giguere S."/>
            <person name="Hart K."/>
        </authorList>
    </citation>
    <scope>NUCLEOTIDE SEQUENCE</scope>
    <source>
        <strain evidence="2">Lh_17</strain>
    </source>
</reference>
<evidence type="ECO:0000313" key="4">
    <source>
        <dbReference type="EMBL" id="NKW42340.1"/>
    </source>
</evidence>
<proteinExistence type="predicted"/>
<protein>
    <submittedName>
        <fullName evidence="3">LysM peptidoglycan-binding domain-containing protein</fullName>
    </submittedName>
</protein>
<feature type="compositionally biased region" description="Polar residues" evidence="1">
    <location>
        <begin position="79"/>
        <end position="95"/>
    </location>
</feature>
<dbReference type="EMBL" id="WVDC01000005">
    <property type="protein sequence ID" value="NKW42340.1"/>
    <property type="molecule type" value="Genomic_DNA"/>
</dbReference>
<accession>A0A9Q2YXY9</accession>
<dbReference type="Proteomes" id="UP000603463">
    <property type="component" value="Unassembled WGS sequence"/>
</dbReference>
<reference evidence="3" key="2">
    <citation type="journal article" date="2020" name="Environ. Microbiol.">
        <title>The novel and transferable erm(51) gene confers Macrolides, Lincosamides, and Streptogramins B (MLSB) resistance to clonal Rhodococcus equi in the environment.</title>
        <authorList>
            <person name="Huber L."/>
            <person name="Giguere S."/>
            <person name="Slovis N.M."/>
            <person name="Alvarez-Narvaez S."/>
            <person name="Hart K.A."/>
            <person name="Greiter M."/>
            <person name="Morris E.R.A."/>
            <person name="Cohen N.D."/>
        </authorList>
    </citation>
    <scope>NUCLEOTIDE SEQUENCE</scope>
    <source>
        <strain evidence="3">Lh_116_1</strain>
        <strain evidence="4">Lh_16_1</strain>
    </source>
</reference>
<dbReference type="Proteomes" id="UP000808906">
    <property type="component" value="Unassembled WGS sequence"/>
</dbReference>
<feature type="region of interest" description="Disordered" evidence="1">
    <location>
        <begin position="79"/>
        <end position="128"/>
    </location>
</feature>
<evidence type="ECO:0000256" key="1">
    <source>
        <dbReference type="SAM" id="MobiDB-lite"/>
    </source>
</evidence>
<dbReference type="EMBL" id="WVBC01000034">
    <property type="protein sequence ID" value="NKT81330.1"/>
    <property type="molecule type" value="Genomic_DNA"/>
</dbReference>
<dbReference type="EMBL" id="WUXR01000001">
    <property type="protein sequence ID" value="MBM4564746.1"/>
    <property type="molecule type" value="Genomic_DNA"/>
</dbReference>
<comment type="caution">
    <text evidence="3">The sequence shown here is derived from an EMBL/GenBank/DDBJ whole genome shotgun (WGS) entry which is preliminary data.</text>
</comment>
<name>A0A9Q2YXY9_RHOHA</name>
<gene>
    <name evidence="2" type="ORF">GS441_04595</name>
    <name evidence="3" type="ORF">GS882_25000</name>
    <name evidence="4" type="ORF">GS947_12150</name>
</gene>
<dbReference type="Proteomes" id="UP000608063">
    <property type="component" value="Unassembled WGS sequence"/>
</dbReference>
<dbReference type="AlphaFoldDB" id="A0A9Q2YXY9"/>
<evidence type="ECO:0000313" key="5">
    <source>
        <dbReference type="Proteomes" id="UP000603463"/>
    </source>
</evidence>
<evidence type="ECO:0000313" key="2">
    <source>
        <dbReference type="EMBL" id="MBM4564746.1"/>
    </source>
</evidence>